<dbReference type="AlphaFoldDB" id="A0A0E9R3K5"/>
<name>A0A0E9R3K5_ANGAN</name>
<reference evidence="1" key="1">
    <citation type="submission" date="2014-11" db="EMBL/GenBank/DDBJ databases">
        <authorList>
            <person name="Amaro Gonzalez C."/>
        </authorList>
    </citation>
    <scope>NUCLEOTIDE SEQUENCE</scope>
</reference>
<dbReference type="EMBL" id="GBXM01085512">
    <property type="protein sequence ID" value="JAH23065.1"/>
    <property type="molecule type" value="Transcribed_RNA"/>
</dbReference>
<sequence length="19" mass="2163">MHLDFSRGHMRIKHAGAVV</sequence>
<evidence type="ECO:0000313" key="1">
    <source>
        <dbReference type="EMBL" id="JAH23065.1"/>
    </source>
</evidence>
<protein>
    <submittedName>
        <fullName evidence="1">Uncharacterized protein</fullName>
    </submittedName>
</protein>
<accession>A0A0E9R3K5</accession>
<proteinExistence type="predicted"/>
<organism evidence="1">
    <name type="scientific">Anguilla anguilla</name>
    <name type="common">European freshwater eel</name>
    <name type="synonym">Muraena anguilla</name>
    <dbReference type="NCBI Taxonomy" id="7936"/>
    <lineage>
        <taxon>Eukaryota</taxon>
        <taxon>Metazoa</taxon>
        <taxon>Chordata</taxon>
        <taxon>Craniata</taxon>
        <taxon>Vertebrata</taxon>
        <taxon>Euteleostomi</taxon>
        <taxon>Actinopterygii</taxon>
        <taxon>Neopterygii</taxon>
        <taxon>Teleostei</taxon>
        <taxon>Anguilliformes</taxon>
        <taxon>Anguillidae</taxon>
        <taxon>Anguilla</taxon>
    </lineage>
</organism>
<reference evidence="1" key="2">
    <citation type="journal article" date="2015" name="Fish Shellfish Immunol.">
        <title>Early steps in the European eel (Anguilla anguilla)-Vibrio vulnificus interaction in the gills: Role of the RtxA13 toxin.</title>
        <authorList>
            <person name="Callol A."/>
            <person name="Pajuelo D."/>
            <person name="Ebbesson L."/>
            <person name="Teles M."/>
            <person name="MacKenzie S."/>
            <person name="Amaro C."/>
        </authorList>
    </citation>
    <scope>NUCLEOTIDE SEQUENCE</scope>
</reference>